<name>A0A7W8G1Q5_9GAMM</name>
<comment type="caution">
    <text evidence="1">The sequence shown here is derived from an EMBL/GenBank/DDBJ whole genome shotgun (WGS) entry which is preliminary data.</text>
</comment>
<dbReference type="Proteomes" id="UP000521199">
    <property type="component" value="Unassembled WGS sequence"/>
</dbReference>
<dbReference type="EMBL" id="JACHHP010000002">
    <property type="protein sequence ID" value="MBB5207890.1"/>
    <property type="molecule type" value="Genomic_DNA"/>
</dbReference>
<gene>
    <name evidence="1" type="ORF">HNQ52_001419</name>
</gene>
<accession>A0A7W8G1Q5</accession>
<protein>
    <submittedName>
        <fullName evidence="1">Uncharacterized protein</fullName>
    </submittedName>
</protein>
<sequence>MNSDEQLVAFSDPPTGVVRMRNGCVGVLVFAMVAASSAARADEVCGVTDNMLADGFEPANILPAYTLPGDATPLTLSIADPPDNAATGLDRIVLRGSFTGPPNTGIVAGDRVVAHSNTEFVTPPIALEPGANAITVQLHGIDGPGPSIVHHITYDPALAPRARVLPRTVSAMAPTAIAFDIALQPGEPLALTRIRLDTDGNGSIDVDTTNANALKATYLQPGLTKITGTATLDDTNPNTAPLQVPLATWFLAVHPQQTRYTLCSAFGTMRTRLAAQNVDGALNTLTIDMQERFEPFWTAIKPQLPTVAGELGTIIDARFSRGEAELLLARPNPGVPGTSNAFRVQWSRGTDGVWRIGAM</sequence>
<proteinExistence type="predicted"/>
<dbReference type="AlphaFoldDB" id="A0A7W8G1Q5"/>
<organism evidence="1 2">
    <name type="scientific">Chiayiivirga flava</name>
    <dbReference type="NCBI Taxonomy" id="659595"/>
    <lineage>
        <taxon>Bacteria</taxon>
        <taxon>Pseudomonadati</taxon>
        <taxon>Pseudomonadota</taxon>
        <taxon>Gammaproteobacteria</taxon>
        <taxon>Lysobacterales</taxon>
        <taxon>Lysobacteraceae</taxon>
        <taxon>Chiayiivirga</taxon>
    </lineage>
</organism>
<evidence type="ECO:0000313" key="1">
    <source>
        <dbReference type="EMBL" id="MBB5207890.1"/>
    </source>
</evidence>
<evidence type="ECO:0000313" key="2">
    <source>
        <dbReference type="Proteomes" id="UP000521199"/>
    </source>
</evidence>
<reference evidence="1 2" key="1">
    <citation type="submission" date="2020-08" db="EMBL/GenBank/DDBJ databases">
        <title>Genomic Encyclopedia of Type Strains, Phase IV (KMG-IV): sequencing the most valuable type-strain genomes for metagenomic binning, comparative biology and taxonomic classification.</title>
        <authorList>
            <person name="Goeker M."/>
        </authorList>
    </citation>
    <scope>NUCLEOTIDE SEQUENCE [LARGE SCALE GENOMIC DNA]</scope>
    <source>
        <strain evidence="1 2">DSM 24163</strain>
    </source>
</reference>
<keyword evidence="2" id="KW-1185">Reference proteome</keyword>